<dbReference type="Proteomes" id="UP000626109">
    <property type="component" value="Unassembled WGS sequence"/>
</dbReference>
<dbReference type="InterPro" id="IPR005123">
    <property type="entry name" value="Oxoglu/Fe-dep_dioxygenase_dom"/>
</dbReference>
<dbReference type="Gene3D" id="2.60.120.590">
    <property type="entry name" value="Alpha-ketoglutarate-dependent dioxygenase AlkB-like"/>
    <property type="match status" value="1"/>
</dbReference>
<accession>A0A813J3X2</accession>
<dbReference type="SUPFAM" id="SSF51197">
    <property type="entry name" value="Clavaminate synthase-like"/>
    <property type="match status" value="1"/>
</dbReference>
<dbReference type="InterPro" id="IPR037151">
    <property type="entry name" value="AlkB-like_sf"/>
</dbReference>
<comment type="similarity">
    <text evidence="1">Belongs to the iron/ascorbate-dependent oxidoreductase family.</text>
</comment>
<evidence type="ECO:0000256" key="1">
    <source>
        <dbReference type="RuleBase" id="RU003682"/>
    </source>
</evidence>
<evidence type="ECO:0000313" key="5">
    <source>
        <dbReference type="Proteomes" id="UP000626109"/>
    </source>
</evidence>
<sequence>MESSASSDAWTDDAGNDGLNPQKLWESVVVIQMHIANAAERPIAVAFGAANPVDPFQIALDDSQAEFWVFEMLLNAGPYLEPPSAGNAALTLSGLGNGFLPQDFGPKANFKGKKIKVPETWDGFPRCASDLLGQILERSPTLEGFDAAECLSLWYDLDRGASHALHVDDVWLWGERIIGVTLQSPSVFTFYHPGTQVAVRVPLGRRSAYLISGRARFDWQHGILAEDIVGPRIAMTFRELTPELAETDMGQLVLQRAKGCAVPPEVGGDHEPTDGSSDGKVV</sequence>
<dbReference type="GO" id="GO:0032451">
    <property type="term" value="F:demethylase activity"/>
    <property type="evidence" value="ECO:0007669"/>
    <property type="project" value="TreeGrafter"/>
</dbReference>
<evidence type="ECO:0000256" key="2">
    <source>
        <dbReference type="SAM" id="MobiDB-lite"/>
    </source>
</evidence>
<keyword evidence="1" id="KW-0479">Metal-binding</keyword>
<evidence type="ECO:0000313" key="4">
    <source>
        <dbReference type="EMBL" id="CAE8667278.1"/>
    </source>
</evidence>
<keyword evidence="1" id="KW-0408">Iron</keyword>
<gene>
    <name evidence="4" type="ORF">PGLA2088_LOCUS16515</name>
</gene>
<comment type="caution">
    <text evidence="4">The sequence shown here is derived from an EMBL/GenBank/DDBJ whole genome shotgun (WGS) entry which is preliminary data.</text>
</comment>
<reference evidence="4" key="1">
    <citation type="submission" date="2021-02" db="EMBL/GenBank/DDBJ databases">
        <authorList>
            <person name="Dougan E. K."/>
            <person name="Rhodes N."/>
            <person name="Thang M."/>
            <person name="Chan C."/>
        </authorList>
    </citation>
    <scope>NUCLEOTIDE SEQUENCE</scope>
</reference>
<keyword evidence="1" id="KW-0560">Oxidoreductase</keyword>
<name>A0A813J3X2_POLGL</name>
<proteinExistence type="inferred from homology"/>
<organism evidence="4 5">
    <name type="scientific">Polarella glacialis</name>
    <name type="common">Dinoflagellate</name>
    <dbReference type="NCBI Taxonomy" id="89957"/>
    <lineage>
        <taxon>Eukaryota</taxon>
        <taxon>Sar</taxon>
        <taxon>Alveolata</taxon>
        <taxon>Dinophyceae</taxon>
        <taxon>Suessiales</taxon>
        <taxon>Suessiaceae</taxon>
        <taxon>Polarella</taxon>
    </lineage>
</organism>
<feature type="region of interest" description="Disordered" evidence="2">
    <location>
        <begin position="262"/>
        <end position="282"/>
    </location>
</feature>
<feature type="non-terminal residue" evidence="4">
    <location>
        <position position="1"/>
    </location>
</feature>
<dbReference type="AlphaFoldDB" id="A0A813J3X2"/>
<evidence type="ECO:0000259" key="3">
    <source>
        <dbReference type="PROSITE" id="PS51471"/>
    </source>
</evidence>
<dbReference type="PROSITE" id="PS51471">
    <property type="entry name" value="FE2OG_OXY"/>
    <property type="match status" value="1"/>
</dbReference>
<dbReference type="GO" id="GO:0016491">
    <property type="term" value="F:oxidoreductase activity"/>
    <property type="evidence" value="ECO:0007669"/>
    <property type="project" value="UniProtKB-KW"/>
</dbReference>
<dbReference type="PANTHER" id="PTHR12463:SF0">
    <property type="entry name" value="ALPHA-KETOGLUTARATE-DEPENDENT DIOXYGENASE ALKB HOMOLOG 4"/>
    <property type="match status" value="1"/>
</dbReference>
<dbReference type="InterPro" id="IPR032857">
    <property type="entry name" value="ALKBH4"/>
</dbReference>
<dbReference type="GO" id="GO:0070988">
    <property type="term" value="P:demethylation"/>
    <property type="evidence" value="ECO:0007669"/>
    <property type="project" value="InterPro"/>
</dbReference>
<dbReference type="PANTHER" id="PTHR12463">
    <property type="entry name" value="OXYGENASE-RELATED"/>
    <property type="match status" value="1"/>
</dbReference>
<dbReference type="EMBL" id="CAJNNW010020968">
    <property type="protein sequence ID" value="CAE8667278.1"/>
    <property type="molecule type" value="Genomic_DNA"/>
</dbReference>
<protein>
    <recommendedName>
        <fullName evidence="3">Fe2OG dioxygenase domain-containing protein</fullName>
    </recommendedName>
</protein>
<dbReference type="GO" id="GO:0046872">
    <property type="term" value="F:metal ion binding"/>
    <property type="evidence" value="ECO:0007669"/>
    <property type="project" value="UniProtKB-KW"/>
</dbReference>
<feature type="domain" description="Fe2OG dioxygenase" evidence="3">
    <location>
        <begin position="146"/>
        <end position="241"/>
    </location>
</feature>